<feature type="region of interest" description="Disordered" evidence="1">
    <location>
        <begin position="15"/>
        <end position="48"/>
    </location>
</feature>
<feature type="compositionally biased region" description="Low complexity" evidence="1">
    <location>
        <begin position="29"/>
        <end position="44"/>
    </location>
</feature>
<accession>A0A7C9DNE5</accession>
<sequence>MLTSASRSTTTAAIRCVSFTPKPPPSSPPASLSASASSAAGSTSCRSLTMGREAAGRDWLITTAGEENQTKPTLMITGLLLSLKMLGIRPQKVFRGLHLIQERTRHRRRPHSALLPAVQPVPPAVGV</sequence>
<name>A0A7C9DNE5_OPUST</name>
<dbReference type="AlphaFoldDB" id="A0A7C9DNE5"/>
<dbReference type="EMBL" id="GISG01122969">
    <property type="protein sequence ID" value="MBA4641149.1"/>
    <property type="molecule type" value="Transcribed_RNA"/>
</dbReference>
<reference evidence="2" key="1">
    <citation type="journal article" date="2013" name="J. Plant Res.">
        <title>Effect of fungi and light on seed germination of three Opuntia species from semiarid lands of central Mexico.</title>
        <authorList>
            <person name="Delgado-Sanchez P."/>
            <person name="Jimenez-Bremont J.F."/>
            <person name="Guerrero-Gonzalez Mde L."/>
            <person name="Flores J."/>
        </authorList>
    </citation>
    <scope>NUCLEOTIDE SEQUENCE</scope>
    <source>
        <tissue evidence="2">Cladode</tissue>
    </source>
</reference>
<reference evidence="2" key="2">
    <citation type="submission" date="2020-07" db="EMBL/GenBank/DDBJ databases">
        <authorList>
            <person name="Vera ALvarez R."/>
            <person name="Arias-Moreno D.M."/>
            <person name="Jimenez-Jacinto V."/>
            <person name="Jimenez-Bremont J.F."/>
            <person name="Swaminathan K."/>
            <person name="Moose S.P."/>
            <person name="Guerrero-Gonzalez M.L."/>
            <person name="Marino-Ramirez L."/>
            <person name="Landsman D."/>
            <person name="Rodriguez-Kessler M."/>
            <person name="Delgado-Sanchez P."/>
        </authorList>
    </citation>
    <scope>NUCLEOTIDE SEQUENCE</scope>
    <source>
        <tissue evidence="2">Cladode</tissue>
    </source>
</reference>
<evidence type="ECO:0000313" key="2">
    <source>
        <dbReference type="EMBL" id="MBA4641149.1"/>
    </source>
</evidence>
<evidence type="ECO:0000256" key="1">
    <source>
        <dbReference type="SAM" id="MobiDB-lite"/>
    </source>
</evidence>
<protein>
    <submittedName>
        <fullName evidence="2">Uncharacterized protein</fullName>
    </submittedName>
</protein>
<organism evidence="2">
    <name type="scientific">Opuntia streptacantha</name>
    <name type="common">Prickly pear cactus</name>
    <name type="synonym">Opuntia cardona</name>
    <dbReference type="NCBI Taxonomy" id="393608"/>
    <lineage>
        <taxon>Eukaryota</taxon>
        <taxon>Viridiplantae</taxon>
        <taxon>Streptophyta</taxon>
        <taxon>Embryophyta</taxon>
        <taxon>Tracheophyta</taxon>
        <taxon>Spermatophyta</taxon>
        <taxon>Magnoliopsida</taxon>
        <taxon>eudicotyledons</taxon>
        <taxon>Gunneridae</taxon>
        <taxon>Pentapetalae</taxon>
        <taxon>Caryophyllales</taxon>
        <taxon>Cactineae</taxon>
        <taxon>Cactaceae</taxon>
        <taxon>Opuntioideae</taxon>
        <taxon>Opuntia</taxon>
    </lineage>
</organism>
<proteinExistence type="predicted"/>